<protein>
    <submittedName>
        <fullName evidence="3">Thioredoxin-like protein</fullName>
    </submittedName>
</protein>
<dbReference type="Gene3D" id="3.40.30.10">
    <property type="entry name" value="Glutaredoxin"/>
    <property type="match status" value="1"/>
</dbReference>
<sequence>MPITHLTSLGQLNGLLAQSKEKVTVSLVFHASWCGPCHAIAPTFEQLSSKYPNVNFLKCDVDACGDVSAKYKVSAMPTFIFLKGDAKVDQVRGADKSALSSAVAKYAASSPASGTQAFAGKGNTLGGSSKSSPSSSSNNSSTPAAAYPFANIDPQVKVFAGLVGAYLVFWYLS</sequence>
<dbReference type="PROSITE" id="PS51352">
    <property type="entry name" value="THIOREDOXIN_2"/>
    <property type="match status" value="1"/>
</dbReference>
<dbReference type="Pfam" id="PF00085">
    <property type="entry name" value="Thioredoxin"/>
    <property type="match status" value="1"/>
</dbReference>
<reference evidence="3 4" key="1">
    <citation type="journal article" date="2016" name="Mol. Biol. Evol.">
        <title>Comparative Genomics of Early-Diverging Mushroom-Forming Fungi Provides Insights into the Origins of Lignocellulose Decay Capabilities.</title>
        <authorList>
            <person name="Nagy L.G."/>
            <person name="Riley R."/>
            <person name="Tritt A."/>
            <person name="Adam C."/>
            <person name="Daum C."/>
            <person name="Floudas D."/>
            <person name="Sun H."/>
            <person name="Yadav J.S."/>
            <person name="Pangilinan J."/>
            <person name="Larsson K.H."/>
            <person name="Matsuura K."/>
            <person name="Barry K."/>
            <person name="Labutti K."/>
            <person name="Kuo R."/>
            <person name="Ohm R.A."/>
            <person name="Bhattacharya S.S."/>
            <person name="Shirouzu T."/>
            <person name="Yoshinaga Y."/>
            <person name="Martin F.M."/>
            <person name="Grigoriev I.V."/>
            <person name="Hibbett D.S."/>
        </authorList>
    </citation>
    <scope>NUCLEOTIDE SEQUENCE [LARGE SCALE GENOMIC DNA]</scope>
    <source>
        <strain evidence="3 4">CBS 109695</strain>
    </source>
</reference>
<keyword evidence="4" id="KW-1185">Reference proteome</keyword>
<dbReference type="SUPFAM" id="SSF52833">
    <property type="entry name" value="Thioredoxin-like"/>
    <property type="match status" value="1"/>
</dbReference>
<evidence type="ECO:0000313" key="4">
    <source>
        <dbReference type="Proteomes" id="UP000076532"/>
    </source>
</evidence>
<dbReference type="InterPro" id="IPR036249">
    <property type="entry name" value="Thioredoxin-like_sf"/>
</dbReference>
<dbReference type="STRING" id="436010.A0A166NRJ4"/>
<dbReference type="Proteomes" id="UP000076532">
    <property type="component" value="Unassembled WGS sequence"/>
</dbReference>
<dbReference type="InterPro" id="IPR013766">
    <property type="entry name" value="Thioredoxin_domain"/>
</dbReference>
<dbReference type="PANTHER" id="PTHR46115">
    <property type="entry name" value="THIOREDOXIN-LIKE PROTEIN 1"/>
    <property type="match status" value="1"/>
</dbReference>
<dbReference type="AlphaFoldDB" id="A0A166NRJ4"/>
<dbReference type="PRINTS" id="PR00421">
    <property type="entry name" value="THIOREDOXIN"/>
</dbReference>
<feature type="domain" description="Thioredoxin" evidence="2">
    <location>
        <begin position="1"/>
        <end position="108"/>
    </location>
</feature>
<evidence type="ECO:0000313" key="3">
    <source>
        <dbReference type="EMBL" id="KZP25306.1"/>
    </source>
</evidence>
<proteinExistence type="predicted"/>
<keyword evidence="1" id="KW-1015">Disulfide bond</keyword>
<gene>
    <name evidence="3" type="ORF">FIBSPDRAFT_734277</name>
</gene>
<dbReference type="OrthoDB" id="10263751at2759"/>
<dbReference type="EMBL" id="KV417521">
    <property type="protein sequence ID" value="KZP25306.1"/>
    <property type="molecule type" value="Genomic_DNA"/>
</dbReference>
<dbReference type="CDD" id="cd02947">
    <property type="entry name" value="TRX_family"/>
    <property type="match status" value="1"/>
</dbReference>
<organism evidence="3 4">
    <name type="scientific">Athelia psychrophila</name>
    <dbReference type="NCBI Taxonomy" id="1759441"/>
    <lineage>
        <taxon>Eukaryota</taxon>
        <taxon>Fungi</taxon>
        <taxon>Dikarya</taxon>
        <taxon>Basidiomycota</taxon>
        <taxon>Agaricomycotina</taxon>
        <taxon>Agaricomycetes</taxon>
        <taxon>Agaricomycetidae</taxon>
        <taxon>Atheliales</taxon>
        <taxon>Atheliaceae</taxon>
        <taxon>Athelia</taxon>
    </lineage>
</organism>
<accession>A0A166NRJ4</accession>
<name>A0A166NRJ4_9AGAM</name>
<evidence type="ECO:0000256" key="1">
    <source>
        <dbReference type="ARBA" id="ARBA00023157"/>
    </source>
</evidence>
<evidence type="ECO:0000259" key="2">
    <source>
        <dbReference type="PROSITE" id="PS51352"/>
    </source>
</evidence>